<dbReference type="AlphaFoldDB" id="A0A9P5HAN4"/>
<proteinExistence type="predicted"/>
<evidence type="ECO:0000256" key="1">
    <source>
        <dbReference type="ARBA" id="ARBA00023002"/>
    </source>
</evidence>
<keyword evidence="3" id="KW-1185">Reference proteome</keyword>
<name>A0A9P5HAN4_9HYPO</name>
<evidence type="ECO:0000313" key="2">
    <source>
        <dbReference type="EMBL" id="KAF7552185.1"/>
    </source>
</evidence>
<dbReference type="InterPro" id="IPR016162">
    <property type="entry name" value="Ald_DH_N"/>
</dbReference>
<dbReference type="InterPro" id="IPR016163">
    <property type="entry name" value="Ald_DH_C"/>
</dbReference>
<dbReference type="Gene3D" id="3.40.605.10">
    <property type="entry name" value="Aldehyde Dehydrogenase, Chain A, domain 1"/>
    <property type="match status" value="1"/>
</dbReference>
<gene>
    <name evidence="2" type="ORF">G7Z17_g4505</name>
</gene>
<dbReference type="Proteomes" id="UP000722485">
    <property type="component" value="Unassembled WGS sequence"/>
</dbReference>
<dbReference type="GO" id="GO:0004029">
    <property type="term" value="F:aldehyde dehydrogenase (NAD+) activity"/>
    <property type="evidence" value="ECO:0007669"/>
    <property type="project" value="TreeGrafter"/>
</dbReference>
<dbReference type="PANTHER" id="PTHR43570">
    <property type="entry name" value="ALDEHYDE DEHYDROGENASE"/>
    <property type="match status" value="1"/>
</dbReference>
<dbReference type="OrthoDB" id="5840532at2759"/>
<keyword evidence="1" id="KW-0560">Oxidoreductase</keyword>
<dbReference type="GO" id="GO:0005737">
    <property type="term" value="C:cytoplasm"/>
    <property type="evidence" value="ECO:0007669"/>
    <property type="project" value="TreeGrafter"/>
</dbReference>
<dbReference type="PANTHER" id="PTHR43570:SF16">
    <property type="entry name" value="ALDEHYDE DEHYDROGENASE TYPE III, ISOFORM Q"/>
    <property type="match status" value="1"/>
</dbReference>
<sequence>MSATANLYRSVNTAWTEGRLENVLQRKKELAALHTGLKKCTPTLVDALRKDLQTTEESAAEEVRVVLDAVKYLYDSLDFPGTLAGERSVKKGSSGGTLVPLGPTLIDPSPYAPVSSSLIPLAAAIAAGSGAIVLAPRAAPSTSAELKKIIEDSLDKEAVGVTEDDSSNTRQQLGSKHFGVAVLQNLDERGALLKLLYECNPLVRIFTPPAGFPVVFIDRSVDDLETVASHIHQVALRNHRQNPLRVPRLCFVDEAVITDFENLLHRPIANGTESLQVNGGQNKIQALYKTLTTTFPSLVEKFPKHSPSSIPSVVALNSSE</sequence>
<dbReference type="Gene3D" id="3.40.309.10">
    <property type="entry name" value="Aldehyde Dehydrogenase, Chain A, domain 2"/>
    <property type="match status" value="1"/>
</dbReference>
<reference evidence="2" key="1">
    <citation type="submission" date="2020-03" db="EMBL/GenBank/DDBJ databases">
        <title>Draft Genome Sequence of Cylindrodendrum hubeiense.</title>
        <authorList>
            <person name="Buettner E."/>
            <person name="Kellner H."/>
        </authorList>
    </citation>
    <scope>NUCLEOTIDE SEQUENCE</scope>
    <source>
        <strain evidence="2">IHI 201604</strain>
    </source>
</reference>
<accession>A0A9P5HAN4</accession>
<dbReference type="InterPro" id="IPR016161">
    <property type="entry name" value="Ald_DH/histidinol_DH"/>
</dbReference>
<evidence type="ECO:0000313" key="3">
    <source>
        <dbReference type="Proteomes" id="UP000722485"/>
    </source>
</evidence>
<dbReference type="SUPFAM" id="SSF53720">
    <property type="entry name" value="ALDH-like"/>
    <property type="match status" value="1"/>
</dbReference>
<dbReference type="GO" id="GO:0006081">
    <property type="term" value="P:aldehyde metabolic process"/>
    <property type="evidence" value="ECO:0007669"/>
    <property type="project" value="InterPro"/>
</dbReference>
<dbReference type="InterPro" id="IPR012394">
    <property type="entry name" value="Aldehyde_DH_NAD(P)"/>
</dbReference>
<protein>
    <recommendedName>
        <fullName evidence="4">Aldehyde dehydrogenase domain-containing protein</fullName>
    </recommendedName>
</protein>
<evidence type="ECO:0008006" key="4">
    <source>
        <dbReference type="Google" id="ProtNLM"/>
    </source>
</evidence>
<dbReference type="EMBL" id="JAANBB010000065">
    <property type="protein sequence ID" value="KAF7552185.1"/>
    <property type="molecule type" value="Genomic_DNA"/>
</dbReference>
<organism evidence="2 3">
    <name type="scientific">Cylindrodendrum hubeiense</name>
    <dbReference type="NCBI Taxonomy" id="595255"/>
    <lineage>
        <taxon>Eukaryota</taxon>
        <taxon>Fungi</taxon>
        <taxon>Dikarya</taxon>
        <taxon>Ascomycota</taxon>
        <taxon>Pezizomycotina</taxon>
        <taxon>Sordariomycetes</taxon>
        <taxon>Hypocreomycetidae</taxon>
        <taxon>Hypocreales</taxon>
        <taxon>Nectriaceae</taxon>
        <taxon>Cylindrodendrum</taxon>
    </lineage>
</organism>
<comment type="caution">
    <text evidence="2">The sequence shown here is derived from an EMBL/GenBank/DDBJ whole genome shotgun (WGS) entry which is preliminary data.</text>
</comment>